<keyword evidence="2" id="KW-0663">Pyridoxal phosphate</keyword>
<evidence type="ECO:0000256" key="2">
    <source>
        <dbReference type="ARBA" id="ARBA00022898"/>
    </source>
</evidence>
<accession>A0ABR0SWU0</accession>
<dbReference type="PROSITE" id="PS00105">
    <property type="entry name" value="AA_TRANSFER_CLASS_1"/>
    <property type="match status" value="1"/>
</dbReference>
<dbReference type="InterPro" id="IPR015421">
    <property type="entry name" value="PyrdxlP-dep_Trfase_major"/>
</dbReference>
<evidence type="ECO:0000256" key="1">
    <source>
        <dbReference type="ARBA" id="ARBA00007441"/>
    </source>
</evidence>
<dbReference type="PRINTS" id="PR00753">
    <property type="entry name" value="ACCSYNTHASE"/>
</dbReference>
<sequence>MSLSIRAQAAEKISPDLLIWKVVLDLWDPESNPSGILSLGVAENTLMHAPLAKHIRDHLDLPHPSFTYGDGPGGSRRLKNAMSRFLNKHFKPVKSIEPAHISVTNGCSSAIEHLSWAFANPGEGFLLGQPYYGTFPADVSERPGAKVVPVPFHDVDPFGNEAVAKYEEALQRAEAEGTKIAGLILCNPHNPLGRCYPREVIIQLMQLCQKHEINFISDEIYGLSVWENTIDTHPLPVPFDSCLSIDTAGIIDPSRVHVIWGMSKDFGANGIRLGAIISQANPSLHVALVPIYLYSSPSSISDHATANILEDDAWVESYIAENQRLLAKHYGLVVAWANEHGITYRPGVNAAFFLWVDLGSIYKAQHPNIASTEVNKAIAESLLGHKIFLASGENFGSEEPGWFRIVFSHPEDYLQEGLRRVLTAIQR</sequence>
<dbReference type="PANTHER" id="PTHR43795:SF63">
    <property type="entry name" value="PUTATIVE (AFU_ORTHOLOGUE AFUA_4G00630)-RELATED"/>
    <property type="match status" value="1"/>
</dbReference>
<dbReference type="Gene3D" id="3.40.640.10">
    <property type="entry name" value="Type I PLP-dependent aspartate aminotransferase-like (Major domain)"/>
    <property type="match status" value="1"/>
</dbReference>
<organism evidence="4 5">
    <name type="scientific">Cladobotryum mycophilum</name>
    <dbReference type="NCBI Taxonomy" id="491253"/>
    <lineage>
        <taxon>Eukaryota</taxon>
        <taxon>Fungi</taxon>
        <taxon>Dikarya</taxon>
        <taxon>Ascomycota</taxon>
        <taxon>Pezizomycotina</taxon>
        <taxon>Sordariomycetes</taxon>
        <taxon>Hypocreomycetidae</taxon>
        <taxon>Hypocreales</taxon>
        <taxon>Hypocreaceae</taxon>
        <taxon>Cladobotryum</taxon>
    </lineage>
</organism>
<dbReference type="InterPro" id="IPR015422">
    <property type="entry name" value="PyrdxlP-dep_Trfase_small"/>
</dbReference>
<dbReference type="PANTHER" id="PTHR43795">
    <property type="entry name" value="BIFUNCTIONAL ASPARTATE AMINOTRANSFERASE AND GLUTAMATE/ASPARTATE-PREPHENATE AMINOTRANSFERASE-RELATED"/>
    <property type="match status" value="1"/>
</dbReference>
<evidence type="ECO:0000313" key="4">
    <source>
        <dbReference type="EMBL" id="KAK5996201.1"/>
    </source>
</evidence>
<dbReference type="InterPro" id="IPR050478">
    <property type="entry name" value="Ethylene_sulfur-biosynth"/>
</dbReference>
<keyword evidence="5" id="KW-1185">Reference proteome</keyword>
<dbReference type="Proteomes" id="UP001338125">
    <property type="component" value="Unassembled WGS sequence"/>
</dbReference>
<feature type="domain" description="Aminotransferase class I/classII large" evidence="3">
    <location>
        <begin position="39"/>
        <end position="420"/>
    </location>
</feature>
<dbReference type="InterPro" id="IPR004839">
    <property type="entry name" value="Aminotransferase_I/II_large"/>
</dbReference>
<name>A0ABR0SWU0_9HYPO</name>
<protein>
    <submittedName>
        <fullName evidence="4">1-aminocyclopropane-1-carboxylate synthase-like protein 1</fullName>
    </submittedName>
</protein>
<proteinExistence type="inferred from homology"/>
<evidence type="ECO:0000313" key="5">
    <source>
        <dbReference type="Proteomes" id="UP001338125"/>
    </source>
</evidence>
<dbReference type="Gene3D" id="3.90.1150.10">
    <property type="entry name" value="Aspartate Aminotransferase, domain 1"/>
    <property type="match status" value="1"/>
</dbReference>
<dbReference type="SUPFAM" id="SSF53383">
    <property type="entry name" value="PLP-dependent transferases"/>
    <property type="match status" value="1"/>
</dbReference>
<dbReference type="InterPro" id="IPR015424">
    <property type="entry name" value="PyrdxlP-dep_Trfase"/>
</dbReference>
<evidence type="ECO:0000259" key="3">
    <source>
        <dbReference type="Pfam" id="PF00155"/>
    </source>
</evidence>
<comment type="caution">
    <text evidence="4">The sequence shown here is derived from an EMBL/GenBank/DDBJ whole genome shotgun (WGS) entry which is preliminary data.</text>
</comment>
<comment type="similarity">
    <text evidence="1">Belongs to the class-I pyridoxal-phosphate-dependent aminotransferase family.</text>
</comment>
<reference evidence="4 5" key="1">
    <citation type="submission" date="2024-01" db="EMBL/GenBank/DDBJ databases">
        <title>Complete genome of Cladobotryum mycophilum ATHUM6906.</title>
        <authorList>
            <person name="Christinaki A.C."/>
            <person name="Myridakis A.I."/>
            <person name="Kouvelis V.N."/>
        </authorList>
    </citation>
    <scope>NUCLEOTIDE SEQUENCE [LARGE SCALE GENOMIC DNA]</scope>
    <source>
        <strain evidence="4 5">ATHUM6906</strain>
    </source>
</reference>
<dbReference type="EMBL" id="JAVFKD010000004">
    <property type="protein sequence ID" value="KAK5996201.1"/>
    <property type="molecule type" value="Genomic_DNA"/>
</dbReference>
<dbReference type="InterPro" id="IPR004838">
    <property type="entry name" value="NHTrfase_class1_PyrdxlP-BS"/>
</dbReference>
<gene>
    <name evidence="4" type="ORF">PT974_04630</name>
</gene>
<dbReference type="CDD" id="cd00609">
    <property type="entry name" value="AAT_like"/>
    <property type="match status" value="1"/>
</dbReference>
<dbReference type="Pfam" id="PF00155">
    <property type="entry name" value="Aminotran_1_2"/>
    <property type="match status" value="1"/>
</dbReference>